<dbReference type="PATRIC" id="fig|1526658.3.peg.2377"/>
<proteinExistence type="predicted"/>
<name>A0A0N1F6S4_9HYPH</name>
<keyword evidence="7" id="KW-1185">Reference proteome</keyword>
<dbReference type="SUPFAM" id="SSF48498">
    <property type="entry name" value="Tetracyclin repressor-like, C-terminal domain"/>
    <property type="match status" value="1"/>
</dbReference>
<dbReference type="InterPro" id="IPR001647">
    <property type="entry name" value="HTH_TetR"/>
</dbReference>
<evidence type="ECO:0000256" key="2">
    <source>
        <dbReference type="ARBA" id="ARBA00023125"/>
    </source>
</evidence>
<dbReference type="EMBL" id="LGSZ01000028">
    <property type="protein sequence ID" value="KPH81737.1"/>
    <property type="molecule type" value="Genomic_DNA"/>
</dbReference>
<dbReference type="PANTHER" id="PTHR30055">
    <property type="entry name" value="HTH-TYPE TRANSCRIPTIONAL REGULATOR RUTR"/>
    <property type="match status" value="1"/>
</dbReference>
<dbReference type="Gene3D" id="1.10.357.10">
    <property type="entry name" value="Tetracycline Repressor, domain 2"/>
    <property type="match status" value="1"/>
</dbReference>
<dbReference type="RefSeq" id="WP_054208577.1">
    <property type="nucleotide sequence ID" value="NZ_LGSZ01000028.1"/>
</dbReference>
<keyword evidence="1" id="KW-0805">Transcription regulation</keyword>
<dbReference type="GO" id="GO:0003700">
    <property type="term" value="F:DNA-binding transcription factor activity"/>
    <property type="evidence" value="ECO:0007669"/>
    <property type="project" value="TreeGrafter"/>
</dbReference>
<evidence type="ECO:0000313" key="7">
    <source>
        <dbReference type="Proteomes" id="UP000037822"/>
    </source>
</evidence>
<dbReference type="Proteomes" id="UP000037822">
    <property type="component" value="Unassembled WGS sequence"/>
</dbReference>
<protein>
    <submittedName>
        <fullName evidence="6">TetR family transcriptional regulator</fullName>
    </submittedName>
</protein>
<dbReference type="SUPFAM" id="SSF46689">
    <property type="entry name" value="Homeodomain-like"/>
    <property type="match status" value="1"/>
</dbReference>
<evidence type="ECO:0000256" key="4">
    <source>
        <dbReference type="PROSITE-ProRule" id="PRU00335"/>
    </source>
</evidence>
<reference evidence="6 7" key="1">
    <citation type="submission" date="2015-07" db="EMBL/GenBank/DDBJ databases">
        <title>Whole genome sequencing of Bosea vaviloviae isolated from cave pool.</title>
        <authorList>
            <person name="Tan N.E.H."/>
            <person name="Lee Y.P."/>
            <person name="Gan H.M."/>
            <person name="Barton H."/>
            <person name="Savka M.A."/>
        </authorList>
    </citation>
    <scope>NUCLEOTIDE SEQUENCE [LARGE SCALE GENOMIC DNA]</scope>
    <source>
        <strain evidence="6 7">SD260</strain>
    </source>
</reference>
<dbReference type="PRINTS" id="PR00455">
    <property type="entry name" value="HTHTETR"/>
</dbReference>
<keyword evidence="2 4" id="KW-0238">DNA-binding</keyword>
<dbReference type="GO" id="GO:0000976">
    <property type="term" value="F:transcription cis-regulatory region binding"/>
    <property type="evidence" value="ECO:0007669"/>
    <property type="project" value="TreeGrafter"/>
</dbReference>
<evidence type="ECO:0000259" key="5">
    <source>
        <dbReference type="PROSITE" id="PS50977"/>
    </source>
</evidence>
<dbReference type="InterPro" id="IPR041478">
    <property type="entry name" value="TetR_C_27"/>
</dbReference>
<keyword evidence="3" id="KW-0804">Transcription</keyword>
<evidence type="ECO:0000256" key="1">
    <source>
        <dbReference type="ARBA" id="ARBA00023015"/>
    </source>
</evidence>
<organism evidence="6 7">
    <name type="scientific">Bosea vaviloviae</name>
    <dbReference type="NCBI Taxonomy" id="1526658"/>
    <lineage>
        <taxon>Bacteria</taxon>
        <taxon>Pseudomonadati</taxon>
        <taxon>Pseudomonadota</taxon>
        <taxon>Alphaproteobacteria</taxon>
        <taxon>Hyphomicrobiales</taxon>
        <taxon>Boseaceae</taxon>
        <taxon>Bosea</taxon>
    </lineage>
</organism>
<dbReference type="InterPro" id="IPR050109">
    <property type="entry name" value="HTH-type_TetR-like_transc_reg"/>
</dbReference>
<gene>
    <name evidence="6" type="ORF">AE618_08470</name>
</gene>
<dbReference type="PANTHER" id="PTHR30055:SF234">
    <property type="entry name" value="HTH-TYPE TRANSCRIPTIONAL REGULATOR BETI"/>
    <property type="match status" value="1"/>
</dbReference>
<evidence type="ECO:0000256" key="3">
    <source>
        <dbReference type="ARBA" id="ARBA00023163"/>
    </source>
</evidence>
<feature type="DNA-binding region" description="H-T-H motif" evidence="4">
    <location>
        <begin position="28"/>
        <end position="47"/>
    </location>
</feature>
<dbReference type="AlphaFoldDB" id="A0A0N1F6S4"/>
<feature type="domain" description="HTH tetR-type" evidence="5">
    <location>
        <begin position="5"/>
        <end position="65"/>
    </location>
</feature>
<dbReference type="InterPro" id="IPR036271">
    <property type="entry name" value="Tet_transcr_reg_TetR-rel_C_sf"/>
</dbReference>
<accession>A0A0N1F6S4</accession>
<dbReference type="InterPro" id="IPR009057">
    <property type="entry name" value="Homeodomain-like_sf"/>
</dbReference>
<dbReference type="Pfam" id="PF17935">
    <property type="entry name" value="TetR_C_27"/>
    <property type="match status" value="1"/>
</dbReference>
<dbReference type="PROSITE" id="PS50977">
    <property type="entry name" value="HTH_TETR_2"/>
    <property type="match status" value="1"/>
</dbReference>
<dbReference type="Pfam" id="PF00440">
    <property type="entry name" value="TetR_N"/>
    <property type="match status" value="1"/>
</dbReference>
<dbReference type="OrthoDB" id="9802498at2"/>
<comment type="caution">
    <text evidence="6">The sequence shown here is derived from an EMBL/GenBank/DDBJ whole genome shotgun (WGS) entry which is preliminary data.</text>
</comment>
<evidence type="ECO:0000313" key="6">
    <source>
        <dbReference type="EMBL" id="KPH81737.1"/>
    </source>
</evidence>
<sequence length="199" mass="22188">MTLREPSETRILTVASEHLRHHGLKRFTVVAVAEEAGMTHANVYRYFPSRAALVDAVVDVWLKATERRLADIADGPDPADDKLERLILALAKANRDLLTEEPHLFAALSQAVAKRHAISRRNRARVRALFERVIDEGIASGTFEPRDRDRALAFIIDATHRFIHPAALELDADVPQASIDIRLATLIRVALRVLVSGII</sequence>